<evidence type="ECO:0000313" key="2">
    <source>
        <dbReference type="EMBL" id="KAB8778266.1"/>
    </source>
</evidence>
<comment type="caution">
    <text evidence="2">The sequence shown here is derived from an EMBL/GenBank/DDBJ whole genome shotgun (WGS) entry which is preliminary data.</text>
</comment>
<evidence type="ECO:0000256" key="1">
    <source>
        <dbReference type="SAM" id="MobiDB-lite"/>
    </source>
</evidence>
<sequence length="140" mass="15880">MPTHGHNSKFGDVIHRTPPVGPHQQHPPDPTASHPLATTHKHHRLRPQGTALRRPISRSDHPDPSSWFPSNSEGNEEIDFDWGELYTGDVYEYQEGVPQEESRKNCQFDPVKNFEYELPENYKVHSLSINLCCGALCCGI</sequence>
<name>A0A5N6L4T3_9ROSI</name>
<gene>
    <name evidence="2" type="ORF">FH972_026681</name>
</gene>
<keyword evidence="3" id="KW-1185">Reference proteome</keyword>
<feature type="compositionally biased region" description="Pro residues" evidence="1">
    <location>
        <begin position="19"/>
        <end position="30"/>
    </location>
</feature>
<dbReference type="Proteomes" id="UP000327013">
    <property type="component" value="Unassembled WGS sequence"/>
</dbReference>
<protein>
    <submittedName>
        <fullName evidence="2">Uncharacterized protein</fullName>
    </submittedName>
</protein>
<accession>A0A5N6L4T3</accession>
<evidence type="ECO:0000313" key="3">
    <source>
        <dbReference type="Proteomes" id="UP000327013"/>
    </source>
</evidence>
<proteinExistence type="predicted"/>
<dbReference type="EMBL" id="VIBQ01000103">
    <property type="protein sequence ID" value="KAB8778266.1"/>
    <property type="molecule type" value="Genomic_DNA"/>
</dbReference>
<organism evidence="2 3">
    <name type="scientific">Carpinus fangiana</name>
    <dbReference type="NCBI Taxonomy" id="176857"/>
    <lineage>
        <taxon>Eukaryota</taxon>
        <taxon>Viridiplantae</taxon>
        <taxon>Streptophyta</taxon>
        <taxon>Embryophyta</taxon>
        <taxon>Tracheophyta</taxon>
        <taxon>Spermatophyta</taxon>
        <taxon>Magnoliopsida</taxon>
        <taxon>eudicotyledons</taxon>
        <taxon>Gunneridae</taxon>
        <taxon>Pentapetalae</taxon>
        <taxon>rosids</taxon>
        <taxon>fabids</taxon>
        <taxon>Fagales</taxon>
        <taxon>Betulaceae</taxon>
        <taxon>Carpinus</taxon>
    </lineage>
</organism>
<reference evidence="2 3" key="1">
    <citation type="submission" date="2019-06" db="EMBL/GenBank/DDBJ databases">
        <title>A chromosomal-level reference genome of Carpinus fangiana (Coryloideae, Betulaceae).</title>
        <authorList>
            <person name="Yang X."/>
            <person name="Wang Z."/>
            <person name="Zhang L."/>
            <person name="Hao G."/>
            <person name="Liu J."/>
            <person name="Yang Y."/>
        </authorList>
    </citation>
    <scope>NUCLEOTIDE SEQUENCE [LARGE SCALE GENOMIC DNA]</scope>
    <source>
        <strain evidence="2">Cfa_2016G</strain>
        <tissue evidence="2">Leaf</tissue>
    </source>
</reference>
<dbReference type="OrthoDB" id="2001734at2759"/>
<feature type="region of interest" description="Disordered" evidence="1">
    <location>
        <begin position="1"/>
        <end position="75"/>
    </location>
</feature>
<dbReference type="AlphaFoldDB" id="A0A5N6L4T3"/>